<comment type="similarity">
    <text evidence="1">Belongs to the FemABX family.</text>
</comment>
<feature type="domain" description="BioF2-like acetyltransferase" evidence="7">
    <location>
        <begin position="151"/>
        <end position="282"/>
    </location>
</feature>
<proteinExistence type="inferred from homology"/>
<dbReference type="eggNOG" id="COG2348">
    <property type="taxonomic scope" value="Bacteria"/>
</dbReference>
<dbReference type="Pfam" id="PF13480">
    <property type="entry name" value="Acetyltransf_6"/>
    <property type="match status" value="1"/>
</dbReference>
<comment type="caution">
    <text evidence="8">The sequence shown here is derived from an EMBL/GenBank/DDBJ whole genome shotgun (WGS) entry which is preliminary data.</text>
</comment>
<accession>A0A087D4R1</accession>
<evidence type="ECO:0000259" key="7">
    <source>
        <dbReference type="Pfam" id="PF13480"/>
    </source>
</evidence>
<dbReference type="EMBL" id="JGZL01000003">
    <property type="protein sequence ID" value="KFI90511.1"/>
    <property type="molecule type" value="Genomic_DNA"/>
</dbReference>
<dbReference type="PANTHER" id="PTHR36174">
    <property type="entry name" value="LIPID II:GLYCINE GLYCYLTRANSFERASE"/>
    <property type="match status" value="1"/>
</dbReference>
<dbReference type="PROSITE" id="PS51191">
    <property type="entry name" value="FEMABX"/>
    <property type="match status" value="1"/>
</dbReference>
<protein>
    <submittedName>
        <fullName evidence="8">Putative GNAT domain acetyltransferase</fullName>
    </submittedName>
</protein>
<dbReference type="AlphaFoldDB" id="A0A087D4R1"/>
<evidence type="ECO:0000313" key="8">
    <source>
        <dbReference type="EMBL" id="KFI90511.1"/>
    </source>
</evidence>
<evidence type="ECO:0000256" key="5">
    <source>
        <dbReference type="ARBA" id="ARBA00023315"/>
    </source>
</evidence>
<dbReference type="GO" id="GO:0008360">
    <property type="term" value="P:regulation of cell shape"/>
    <property type="evidence" value="ECO:0007669"/>
    <property type="project" value="UniProtKB-KW"/>
</dbReference>
<dbReference type="PANTHER" id="PTHR36174:SF1">
    <property type="entry name" value="LIPID II:GLYCINE GLYCYLTRANSFERASE"/>
    <property type="match status" value="1"/>
</dbReference>
<dbReference type="InterPro" id="IPR038740">
    <property type="entry name" value="BioF2-like_GNAT_dom"/>
</dbReference>
<dbReference type="GO" id="GO:0071555">
    <property type="term" value="P:cell wall organization"/>
    <property type="evidence" value="ECO:0007669"/>
    <property type="project" value="UniProtKB-KW"/>
</dbReference>
<dbReference type="Proteomes" id="UP000029078">
    <property type="component" value="Unassembled WGS sequence"/>
</dbReference>
<gene>
    <name evidence="8" type="ORF">BRUM_0277</name>
</gene>
<name>A0A087D4R1_BIFRU</name>
<keyword evidence="6" id="KW-0961">Cell wall biogenesis/degradation</keyword>
<organism evidence="8 9">
    <name type="scientific">Bifidobacterium ruminantium</name>
    <dbReference type="NCBI Taxonomy" id="78346"/>
    <lineage>
        <taxon>Bacteria</taxon>
        <taxon>Bacillati</taxon>
        <taxon>Actinomycetota</taxon>
        <taxon>Actinomycetes</taxon>
        <taxon>Bifidobacteriales</taxon>
        <taxon>Bifidobacteriaceae</taxon>
        <taxon>Bifidobacterium</taxon>
    </lineage>
</organism>
<reference evidence="8 9" key="1">
    <citation type="submission" date="2014-03" db="EMBL/GenBank/DDBJ databases">
        <title>Genomics of Bifidobacteria.</title>
        <authorList>
            <person name="Ventura M."/>
            <person name="Milani C."/>
            <person name="Lugli G.A."/>
        </authorList>
    </citation>
    <scope>NUCLEOTIDE SEQUENCE [LARGE SCALE GENOMIC DNA]</scope>
    <source>
        <strain evidence="8 9">LMG 21811</strain>
    </source>
</reference>
<keyword evidence="5" id="KW-0012">Acyltransferase</keyword>
<keyword evidence="2 8" id="KW-0808">Transferase</keyword>
<evidence type="ECO:0000313" key="9">
    <source>
        <dbReference type="Proteomes" id="UP000029078"/>
    </source>
</evidence>
<evidence type="ECO:0000256" key="1">
    <source>
        <dbReference type="ARBA" id="ARBA00009943"/>
    </source>
</evidence>
<evidence type="ECO:0000256" key="3">
    <source>
        <dbReference type="ARBA" id="ARBA00022960"/>
    </source>
</evidence>
<dbReference type="InterPro" id="IPR016181">
    <property type="entry name" value="Acyl_CoA_acyltransferase"/>
</dbReference>
<keyword evidence="9" id="KW-1185">Reference proteome</keyword>
<sequence length="338" mass="38247">MISLVPANLNDLERQAEQVGLTLPIEQTGIWAEYQKTVDGRRPWGAYIIKQDDETIAFISLIDFETHGYHYLRSVHGPSWVAKPSPELEHQVRQALVDEVRRKDKSIVFLRIDLWDAEGTVPVLSTVPYNETVVIDVTGGDDEIISRMKKRGRRDVRKSLRECTADCSDETELATKDFSQYYELMVETGKRDGFTPAPAQDYTDMLVALGPKHCRLFAARDGGRVTSWSIVTINGTHAVRYYASMHTDAMRSHVTDKLLYNECCILGKQGITEYDLMGIGNDFAPSLKGLNVFKTKFTEDITPVAPGRDVPIKKGFYRALTMLQSIRRSLRHKENSGK</sequence>
<dbReference type="Gene3D" id="3.40.630.30">
    <property type="match status" value="1"/>
</dbReference>
<keyword evidence="3" id="KW-0133">Cell shape</keyword>
<evidence type="ECO:0000256" key="2">
    <source>
        <dbReference type="ARBA" id="ARBA00022679"/>
    </source>
</evidence>
<dbReference type="GO" id="GO:0009252">
    <property type="term" value="P:peptidoglycan biosynthetic process"/>
    <property type="evidence" value="ECO:0007669"/>
    <property type="project" value="UniProtKB-KW"/>
</dbReference>
<evidence type="ECO:0000256" key="4">
    <source>
        <dbReference type="ARBA" id="ARBA00022984"/>
    </source>
</evidence>
<dbReference type="SUPFAM" id="SSF55729">
    <property type="entry name" value="Acyl-CoA N-acyltransferases (Nat)"/>
    <property type="match status" value="1"/>
</dbReference>
<dbReference type="InterPro" id="IPR050644">
    <property type="entry name" value="PG_Glycine_Bridge_Synth"/>
</dbReference>
<evidence type="ECO:0000256" key="6">
    <source>
        <dbReference type="ARBA" id="ARBA00023316"/>
    </source>
</evidence>
<dbReference type="STRING" id="78346.BRUM_0277"/>
<dbReference type="GO" id="GO:0016755">
    <property type="term" value="F:aminoacyltransferase activity"/>
    <property type="evidence" value="ECO:0007669"/>
    <property type="project" value="InterPro"/>
</dbReference>
<dbReference type="InterPro" id="IPR003447">
    <property type="entry name" value="FEMABX"/>
</dbReference>
<keyword evidence="4" id="KW-0573">Peptidoglycan synthesis</keyword>
<dbReference type="RefSeq" id="WP_026646177.1">
    <property type="nucleotide sequence ID" value="NZ_JGZL01000003.1"/>
</dbReference>